<dbReference type="GeneID" id="88172116"/>
<dbReference type="KEGG" id="asau:88172116"/>
<dbReference type="RefSeq" id="XP_062876188.1">
    <property type="nucleotide sequence ID" value="XM_063020118.1"/>
</dbReference>
<evidence type="ECO:0000256" key="1">
    <source>
        <dbReference type="SAM" id="MobiDB-lite"/>
    </source>
</evidence>
<feature type="region of interest" description="Disordered" evidence="1">
    <location>
        <begin position="358"/>
        <end position="387"/>
    </location>
</feature>
<gene>
    <name evidence="2" type="ORF">PUMCH_001048</name>
</gene>
<feature type="compositionally biased region" description="Basic residues" evidence="1">
    <location>
        <begin position="358"/>
        <end position="381"/>
    </location>
</feature>
<keyword evidence="3" id="KW-1185">Reference proteome</keyword>
<protein>
    <submittedName>
        <fullName evidence="2">Uncharacterized protein</fullName>
    </submittedName>
</protein>
<name>A0AAX4H760_9ASCO</name>
<evidence type="ECO:0000313" key="3">
    <source>
        <dbReference type="Proteomes" id="UP001338582"/>
    </source>
</evidence>
<dbReference type="Proteomes" id="UP001338582">
    <property type="component" value="Chromosome 1"/>
</dbReference>
<accession>A0AAX4H760</accession>
<sequence>MSLAGENSTVLDLDSGFRKLLASHLSVYDALTNPDLDANESEEPEAVPENKFLAVSPMNVSPLPPLSARDRNSPVQSWQTVNLPADSLPDFVRPLKFSSPFSCASPRPASASILSNSTDDELPSESLVMVPSVSKLKVLVFETDEEDNDPIDANELKLVTSRSKTTGATAGFDDDDETLIPPTQINSVPAFLNKQNSHQSFVMPKMSLSQDSVKFQLTIISGNNEAMNQECNGLIAMLESTVHPPSSSTHLHVSYLALSQTPLKLELSLIHNSDCLFIVNDGLLVLGEAMTAVARSVSEDVSLSKVTIINILTTNYFINLFDIINSVNPYQIWKTTTFKTEKLSDRIKAYVESEMAAHKKRPVSKKSKKLAKGKKARRNRGSRSLSTERNITCQLSQDYRSLLTTLQDELAASLGLTEIDPISFSSSLNHLKAFVNNVPKSFPFGSPDDPKSLKQLLIICGFSVGVGMGILLGTTKLVQFAYRQFKRLKEVSQASLASSKPESLVEISVLPSDFSTVLVTDKFHKATEYFMEGLDDVYTHFVVKSPCGNLMTSFGWFVDKLVAEVRDLSASVALSAQDGLDKSVSMLSSIL</sequence>
<evidence type="ECO:0000313" key="2">
    <source>
        <dbReference type="EMBL" id="WPK23802.1"/>
    </source>
</evidence>
<proteinExistence type="predicted"/>
<dbReference type="EMBL" id="CP138894">
    <property type="protein sequence ID" value="WPK23802.1"/>
    <property type="molecule type" value="Genomic_DNA"/>
</dbReference>
<reference evidence="2 3" key="1">
    <citation type="submission" date="2023-10" db="EMBL/GenBank/DDBJ databases">
        <title>Draft Genome Sequence of Candida saopaulonensis from a very Premature Infant with Sepsis.</title>
        <authorList>
            <person name="Ning Y."/>
            <person name="Dai R."/>
            <person name="Xiao M."/>
            <person name="Xu Y."/>
            <person name="Yan Q."/>
            <person name="Zhang L."/>
        </authorList>
    </citation>
    <scope>NUCLEOTIDE SEQUENCE [LARGE SCALE GENOMIC DNA]</scope>
    <source>
        <strain evidence="2 3">19XY460</strain>
    </source>
</reference>
<dbReference type="AlphaFoldDB" id="A0AAX4H760"/>
<organism evidence="2 3">
    <name type="scientific">Australozyma saopauloensis</name>
    <dbReference type="NCBI Taxonomy" id="291208"/>
    <lineage>
        <taxon>Eukaryota</taxon>
        <taxon>Fungi</taxon>
        <taxon>Dikarya</taxon>
        <taxon>Ascomycota</taxon>
        <taxon>Saccharomycotina</taxon>
        <taxon>Pichiomycetes</taxon>
        <taxon>Metschnikowiaceae</taxon>
        <taxon>Australozyma</taxon>
    </lineage>
</organism>